<proteinExistence type="predicted"/>
<evidence type="ECO:0000313" key="3">
    <source>
        <dbReference type="EMBL" id="PRP81325.1"/>
    </source>
</evidence>
<dbReference type="SMART" id="SM00248">
    <property type="entry name" value="ANK"/>
    <property type="match status" value="9"/>
</dbReference>
<keyword evidence="4" id="KW-1185">Reference proteome</keyword>
<dbReference type="PANTHER" id="PTHR24198:SF165">
    <property type="entry name" value="ANKYRIN REPEAT-CONTAINING PROTEIN-RELATED"/>
    <property type="match status" value="1"/>
</dbReference>
<dbReference type="Gene3D" id="1.25.40.20">
    <property type="entry name" value="Ankyrin repeat-containing domain"/>
    <property type="match status" value="2"/>
</dbReference>
<dbReference type="PANTHER" id="PTHR24198">
    <property type="entry name" value="ANKYRIN REPEAT AND PROTEIN KINASE DOMAIN-CONTAINING PROTEIN"/>
    <property type="match status" value="1"/>
</dbReference>
<evidence type="ECO:0000256" key="2">
    <source>
        <dbReference type="ARBA" id="ARBA00023043"/>
    </source>
</evidence>
<keyword evidence="1" id="KW-0677">Repeat</keyword>
<accession>A0A2P6NBJ8</accession>
<evidence type="ECO:0000313" key="4">
    <source>
        <dbReference type="Proteomes" id="UP000241769"/>
    </source>
</evidence>
<dbReference type="EMBL" id="MDYQ01000128">
    <property type="protein sequence ID" value="PRP81325.1"/>
    <property type="molecule type" value="Genomic_DNA"/>
</dbReference>
<name>A0A2P6NBJ8_9EUKA</name>
<protein>
    <submittedName>
        <fullName evidence="3">Putative ankyrin repeat-containing protein</fullName>
    </submittedName>
</protein>
<evidence type="ECO:0000256" key="1">
    <source>
        <dbReference type="ARBA" id="ARBA00022737"/>
    </source>
</evidence>
<dbReference type="Pfam" id="PF12796">
    <property type="entry name" value="Ank_2"/>
    <property type="match status" value="1"/>
</dbReference>
<sequence>MLPDDVVLNILRILFSPLSSPLADRGLDIYQRAALRDWHSTQLVCHQWKELSWSLLDPNMWNGWPLGRCINGQSAIKLLSDRRTDPTLNQSRALITAAKQNHTKEESITFHLAIQNDQIEIVEKLLSDDRVDPSEGEGGALLLAIRDNRPDIVRLLLRHPKVDPSINDQAAFLFAVEQGLWHWEARIDLPQEATIAEAAFASMIAALVGDPRVDPSAGRNLAFRHAVTMRSLEAMELLLHDDRVDPSIDDNAAVLEAVQRGDPEMLELLMSTGRVDPSVHENVAIQNALLSDGRQTGWKEVVNLLLMDERVKVPPARMELFMGAVEKGVYRVVKEMLDGGQLNLQAPNTWAHLQAKRESFVTPTFLDAALEAAICGNHEDVFTLLSSHPSADPSKNYNSLLLLSIERGTHKITKMILEDDRVDPSVDKNKAIIKAASKGQTGVVEVLMRDERVNPGDQQNKAVNRAVFGGHLDTVKLLLYDKRVTLDLSQVKGVDQAEMRKMMRSYRMSRRESCTVS</sequence>
<dbReference type="InterPro" id="IPR002110">
    <property type="entry name" value="Ankyrin_rpt"/>
</dbReference>
<gene>
    <name evidence="3" type="ORF">PROFUN_04560</name>
</gene>
<reference evidence="3 4" key="1">
    <citation type="journal article" date="2018" name="Genome Biol. Evol.">
        <title>Multiple Roots of Fruiting Body Formation in Amoebozoa.</title>
        <authorList>
            <person name="Hillmann F."/>
            <person name="Forbes G."/>
            <person name="Novohradska S."/>
            <person name="Ferling I."/>
            <person name="Riege K."/>
            <person name="Groth M."/>
            <person name="Westermann M."/>
            <person name="Marz M."/>
            <person name="Spaller T."/>
            <person name="Winckler T."/>
            <person name="Schaap P."/>
            <person name="Glockner G."/>
        </authorList>
    </citation>
    <scope>NUCLEOTIDE SEQUENCE [LARGE SCALE GENOMIC DNA]</scope>
    <source>
        <strain evidence="3 4">Jena</strain>
    </source>
</reference>
<keyword evidence="2" id="KW-0040">ANK repeat</keyword>
<organism evidence="3 4">
    <name type="scientific">Planoprotostelium fungivorum</name>
    <dbReference type="NCBI Taxonomy" id="1890364"/>
    <lineage>
        <taxon>Eukaryota</taxon>
        <taxon>Amoebozoa</taxon>
        <taxon>Evosea</taxon>
        <taxon>Variosea</taxon>
        <taxon>Cavosteliida</taxon>
        <taxon>Cavosteliaceae</taxon>
        <taxon>Planoprotostelium</taxon>
    </lineage>
</organism>
<dbReference type="Proteomes" id="UP000241769">
    <property type="component" value="Unassembled WGS sequence"/>
</dbReference>
<dbReference type="SUPFAM" id="SSF48403">
    <property type="entry name" value="Ankyrin repeat"/>
    <property type="match status" value="1"/>
</dbReference>
<dbReference type="InParanoid" id="A0A2P6NBJ8"/>
<dbReference type="AlphaFoldDB" id="A0A2P6NBJ8"/>
<comment type="caution">
    <text evidence="3">The sequence shown here is derived from an EMBL/GenBank/DDBJ whole genome shotgun (WGS) entry which is preliminary data.</text>
</comment>
<dbReference type="InterPro" id="IPR036770">
    <property type="entry name" value="Ankyrin_rpt-contain_sf"/>
</dbReference>
<dbReference type="OrthoDB" id="7464126at2759"/>